<dbReference type="RefSeq" id="WP_013652044.1">
    <property type="nucleotide sequence ID" value="NC_015259.1"/>
</dbReference>
<dbReference type="InterPro" id="IPR017044">
    <property type="entry name" value="UCP036238"/>
</dbReference>
<gene>
    <name evidence="2" type="ordered locus">SL003B_1299</name>
</gene>
<dbReference type="Proteomes" id="UP000008130">
    <property type="component" value="Chromosome"/>
</dbReference>
<feature type="domain" description="DUF2293" evidence="1">
    <location>
        <begin position="14"/>
        <end position="92"/>
    </location>
</feature>
<organism evidence="2 3">
    <name type="scientific">Polymorphum gilvum (strain LMG 25793 / CGMCC 1.9160 / SL003B-26A1)</name>
    <dbReference type="NCBI Taxonomy" id="991905"/>
    <lineage>
        <taxon>Bacteria</taxon>
        <taxon>Pseudomonadati</taxon>
        <taxon>Pseudomonadota</taxon>
        <taxon>Alphaproteobacteria</taxon>
        <taxon>Rhodobacterales</taxon>
        <taxon>Paracoccaceae</taxon>
        <taxon>Polymorphum</taxon>
    </lineage>
</organism>
<accession>F2J1E5</accession>
<dbReference type="eggNOG" id="COG5586">
    <property type="taxonomic scope" value="Bacteria"/>
</dbReference>
<dbReference type="KEGG" id="pgv:SL003B_1299"/>
<evidence type="ECO:0000313" key="2">
    <source>
        <dbReference type="EMBL" id="ADZ69727.1"/>
    </source>
</evidence>
<dbReference type="OrthoDB" id="1159372at2"/>
<name>F2J1E5_POLGS</name>
<dbReference type="STRING" id="991905.SL003B_1299"/>
<evidence type="ECO:0000259" key="1">
    <source>
        <dbReference type="Pfam" id="PF10056"/>
    </source>
</evidence>
<evidence type="ECO:0000313" key="3">
    <source>
        <dbReference type="Proteomes" id="UP000008130"/>
    </source>
</evidence>
<dbReference type="EMBL" id="CP002568">
    <property type="protein sequence ID" value="ADZ69727.1"/>
    <property type="molecule type" value="Genomic_DNA"/>
</dbReference>
<dbReference type="InterPro" id="IPR018744">
    <property type="entry name" value="DUF2293"/>
</dbReference>
<dbReference type="PIRSF" id="PIRSF036238">
    <property type="entry name" value="UCP036238"/>
    <property type="match status" value="1"/>
</dbReference>
<protein>
    <recommendedName>
        <fullName evidence="1">DUF2293 domain-containing protein</fullName>
    </recommendedName>
</protein>
<dbReference type="HOGENOM" id="CLU_153705_0_0_5"/>
<keyword evidence="3" id="KW-1185">Reference proteome</keyword>
<proteinExistence type="predicted"/>
<dbReference type="PATRIC" id="fig|991905.3.peg.1332"/>
<reference evidence="2 3" key="1">
    <citation type="journal article" date="2011" name="J. Bacteriol.">
        <title>Complete genome sequence of Polymorphum gilvum SL003B-26A1T, a crude oil-degrading bacterium from oil-polluted saline soil.</title>
        <authorList>
            <person name="Li S.G."/>
            <person name="Tang Y.Q."/>
            <person name="Nie Y."/>
            <person name="Cai M."/>
            <person name="Wu X.L."/>
        </authorList>
    </citation>
    <scope>NUCLEOTIDE SEQUENCE [LARGE SCALE GENOMIC DNA]</scope>
    <source>
        <strain evidence="3">LMG 25793 / CGMCC 1.9160 / SL003B-26A1</strain>
    </source>
</reference>
<dbReference type="Pfam" id="PF10056">
    <property type="entry name" value="DUF2293"/>
    <property type="match status" value="1"/>
</dbReference>
<sequence>MTGGTKRQKDMRKALRALAPRVPMADAEAILVAALAGHLRHLPETIALWQAVTSHIRHTHTDYDALLNEGYDRDSARFFVIDAMNAVLQDWGCARRIEPDEDDPPAGP</sequence>
<dbReference type="AlphaFoldDB" id="F2J1E5"/>